<keyword evidence="2" id="KW-1185">Reference proteome</keyword>
<dbReference type="EMBL" id="JAQHRD010000002">
    <property type="protein sequence ID" value="KAJ6445180.1"/>
    <property type="molecule type" value="Genomic_DNA"/>
</dbReference>
<sequence length="324" mass="37245">MPPSSSPSAKRRVAYIRTVIDRDVEYNETEWCNLRTWLRFWVGQEAQPNPFGHGPKLKCGVQATDIRHHYILAYRNAADKFVLDWLIGCSGKGSLRLARDDFTVYLSRSQASNPANKALLDRLGREAVHTITVASNDAAGRPSLSEADACEEELCAASDYLLETHLARAQHISPFSYLWHDSLRHGHSQRPETDDESQAHWRGRLRRRMGGHTARSCSYPHPKSEGWRREHEEAWRNYACPSCGKRCKRGKGCRTTGEQWWTGGTRREEERRWGEDVDLTAPRPREFEEQWRSMSVEDVVGIFGKGWGLQTSWRWQSVDTFSGE</sequence>
<dbReference type="AlphaFoldDB" id="A0AB34G0N9"/>
<accession>A0AB34G0N9</accession>
<organism evidence="1 2">
    <name type="scientific">Purpureocillium lavendulum</name>
    <dbReference type="NCBI Taxonomy" id="1247861"/>
    <lineage>
        <taxon>Eukaryota</taxon>
        <taxon>Fungi</taxon>
        <taxon>Dikarya</taxon>
        <taxon>Ascomycota</taxon>
        <taxon>Pezizomycotina</taxon>
        <taxon>Sordariomycetes</taxon>
        <taxon>Hypocreomycetidae</taxon>
        <taxon>Hypocreales</taxon>
        <taxon>Ophiocordycipitaceae</taxon>
        <taxon>Purpureocillium</taxon>
    </lineage>
</organism>
<proteinExistence type="predicted"/>
<name>A0AB34G0N9_9HYPO</name>
<comment type="caution">
    <text evidence="1">The sequence shown here is derived from an EMBL/GenBank/DDBJ whole genome shotgun (WGS) entry which is preliminary data.</text>
</comment>
<gene>
    <name evidence="1" type="ORF">O9K51_03585</name>
</gene>
<dbReference type="Proteomes" id="UP001163105">
    <property type="component" value="Unassembled WGS sequence"/>
</dbReference>
<protein>
    <submittedName>
        <fullName evidence="1">Peptidase A1</fullName>
    </submittedName>
</protein>
<reference evidence="1" key="1">
    <citation type="submission" date="2023-01" db="EMBL/GenBank/DDBJ databases">
        <title>The growth and conidiation of Purpureocillium lavendulum are regulated by nitrogen source and histone H3K14 acetylation.</title>
        <authorList>
            <person name="Tang P."/>
            <person name="Han J."/>
            <person name="Zhang C."/>
            <person name="Tang P."/>
            <person name="Qi F."/>
            <person name="Zhang K."/>
            <person name="Liang L."/>
        </authorList>
    </citation>
    <scope>NUCLEOTIDE SEQUENCE</scope>
    <source>
        <strain evidence="1">YMF1.00683</strain>
    </source>
</reference>
<evidence type="ECO:0000313" key="1">
    <source>
        <dbReference type="EMBL" id="KAJ6445180.1"/>
    </source>
</evidence>
<evidence type="ECO:0000313" key="2">
    <source>
        <dbReference type="Proteomes" id="UP001163105"/>
    </source>
</evidence>